<dbReference type="VEuPathDB" id="FungiDB:I7I53_03936"/>
<name>F0U8R6_AJEC8</name>
<dbReference type="Proteomes" id="UP000008142">
    <property type="component" value="Unassembled WGS sequence"/>
</dbReference>
<dbReference type="AlphaFoldDB" id="F0U8R6"/>
<dbReference type="GO" id="GO:0005739">
    <property type="term" value="C:mitochondrion"/>
    <property type="evidence" value="ECO:0007669"/>
    <property type="project" value="TreeGrafter"/>
</dbReference>
<dbReference type="PANTHER" id="PTHR36091:SF1">
    <property type="entry name" value="ALTERED INHERITANCE OF MITOCHONDRIA PROTEIN 9, MITOCHONDRIAL"/>
    <property type="match status" value="1"/>
</dbReference>
<keyword evidence="2" id="KW-0808">Transferase</keyword>
<accession>F0U8R6</accession>
<organism evidence="3">
    <name type="scientific">Ajellomyces capsulatus (strain H88)</name>
    <name type="common">Darling's disease fungus</name>
    <name type="synonym">Histoplasma capsulatum</name>
    <dbReference type="NCBI Taxonomy" id="544711"/>
    <lineage>
        <taxon>Eukaryota</taxon>
        <taxon>Fungi</taxon>
        <taxon>Dikarya</taxon>
        <taxon>Ascomycota</taxon>
        <taxon>Pezizomycotina</taxon>
        <taxon>Eurotiomycetes</taxon>
        <taxon>Eurotiomycetidae</taxon>
        <taxon>Onygenales</taxon>
        <taxon>Ajellomycetaceae</taxon>
        <taxon>Histoplasma</taxon>
    </lineage>
</organism>
<dbReference type="GO" id="GO:0016740">
    <property type="term" value="F:transferase activity"/>
    <property type="evidence" value="ECO:0007669"/>
    <property type="project" value="UniProtKB-KW"/>
</dbReference>
<reference evidence="3" key="1">
    <citation type="submission" date="2008-07" db="EMBL/GenBank/DDBJ databases">
        <title>Annotation of Ajellomyces capsulatus strain H88.</title>
        <authorList>
            <person name="Champion M."/>
            <person name="Cuomo C."/>
            <person name="Ma L.-J."/>
            <person name="Henn M.R."/>
            <person name="Sil A."/>
            <person name="Goldman B."/>
            <person name="Young S.K."/>
            <person name="Kodira C.D."/>
            <person name="Zeng Q."/>
            <person name="Koehrsen M."/>
            <person name="Alvarado L."/>
            <person name="Berlin A."/>
            <person name="Borenstein D."/>
            <person name="Chen Z."/>
            <person name="Engels R."/>
            <person name="Freedman E."/>
            <person name="Gellesch M."/>
            <person name="Goldberg J."/>
            <person name="Griggs A."/>
            <person name="Gujja S."/>
            <person name="Heiman D."/>
            <person name="Hepburn T."/>
            <person name="Howarth C."/>
            <person name="Jen D."/>
            <person name="Larson L."/>
            <person name="Lewis B."/>
            <person name="Mehta T."/>
            <person name="Park D."/>
            <person name="Pearson M."/>
            <person name="Roberts A."/>
            <person name="Saif S."/>
            <person name="Shea T."/>
            <person name="Shenoy N."/>
            <person name="Sisk P."/>
            <person name="Stolte C."/>
            <person name="Sykes S."/>
            <person name="Walk T."/>
            <person name="White J."/>
            <person name="Yandava C."/>
            <person name="Klein B."/>
            <person name="McEwen J.G."/>
            <person name="Puccia R."/>
            <person name="Goldman G.H."/>
            <person name="Felipe M.S."/>
            <person name="Nino-Vega G."/>
            <person name="San-Blas G."/>
            <person name="Taylor J."/>
            <person name="Mendoza L."/>
            <person name="Galagan J."/>
            <person name="Nusbaum C."/>
            <person name="Birren B."/>
        </authorList>
    </citation>
    <scope>NUCLEOTIDE SEQUENCE [LARGE SCALE GENOMIC DNA]</scope>
    <source>
        <strain evidence="3">H88</strain>
    </source>
</reference>
<sequence>MTKEQQHDIALGIVGIEKKLFSIPFGSIGSLYFKKGIPLEISTGNEPHEYLHAIGKRELEWTQKFGKPVVKEYHHNALLPGVESPEDYSDLLQKYLTIYLTPSNVFVRPETFEITKIIDWQHTVITPLLLAAGHPKLFENPDSEPPETLEAPKPPEGYDSLDSETKSRVDELLRRRRLFYFYRIFNGAKNKLHLSAFYDPLLLPRQHLVEYADRQWNGNLMTLRGALIRIHEYWSLLPTKVEKCPIDFPEAELKKHFEEEPTWFNATALVNYWRDELGGLSEEGWVRTEKYNHAVKQNETVKSKFFDDADPNEKEKIIQVTFEPNACCNGRYIIWSVHHSYYDSCGDTPAASQMPIPIIFGAQEALNTLHLFSRDGAGYGPGVSRTRVVNNCASVKLPFVIYQCQGCARLSHIYRHFPAPSRSDQPPGPKEINYYGQLAPIAPLLGVGKRTSKSQGMKASLVPPKGWKAQAQHRIIASNLALIEIDWTLRSHKIKKLLTPRLIIGMPIGSLKPYSEPGLVPSLRHALSYSAIPNISAVAGGRIILGPLSFVMPDDKDYYLV</sequence>
<dbReference type="OrthoDB" id="10003767at2759"/>
<dbReference type="HOGENOM" id="CLU_485667_0_0_1"/>
<dbReference type="InterPro" id="IPR051035">
    <property type="entry name" value="Mito_inheritance_9"/>
</dbReference>
<dbReference type="PANTHER" id="PTHR36091">
    <property type="entry name" value="ALTERED INHERITANCE OF MITOCHONDRIA PROTEIN 9, MITOCHONDRIAL"/>
    <property type="match status" value="1"/>
</dbReference>
<dbReference type="EMBL" id="DS990636">
    <property type="protein sequence ID" value="EGC41763.1"/>
    <property type="molecule type" value="Genomic_DNA"/>
</dbReference>
<protein>
    <submittedName>
        <fullName evidence="2">Phosphotransferase enzyme family protein</fullName>
    </submittedName>
</protein>
<feature type="region of interest" description="Disordered" evidence="1">
    <location>
        <begin position="140"/>
        <end position="163"/>
    </location>
</feature>
<evidence type="ECO:0000313" key="2">
    <source>
        <dbReference type="EMBL" id="EGC41763.1"/>
    </source>
</evidence>
<evidence type="ECO:0000313" key="3">
    <source>
        <dbReference type="Proteomes" id="UP000008142"/>
    </source>
</evidence>
<proteinExistence type="predicted"/>
<dbReference type="OMA" id="IRIHEYW"/>
<evidence type="ECO:0000256" key="1">
    <source>
        <dbReference type="SAM" id="MobiDB-lite"/>
    </source>
</evidence>
<dbReference type="STRING" id="544711.F0U8R6"/>
<gene>
    <name evidence="2" type="ORF">HCEG_01125</name>
</gene>